<evidence type="ECO:0000256" key="4">
    <source>
        <dbReference type="ARBA" id="ARBA00023316"/>
    </source>
</evidence>
<evidence type="ECO:0000313" key="9">
    <source>
        <dbReference type="Proteomes" id="UP000001880"/>
    </source>
</evidence>
<dbReference type="Gene3D" id="2.40.40.10">
    <property type="entry name" value="RlpA-like domain"/>
    <property type="match status" value="1"/>
</dbReference>
<dbReference type="GO" id="GO:0004553">
    <property type="term" value="F:hydrolase activity, hydrolyzing O-glycosyl compounds"/>
    <property type="evidence" value="ECO:0007669"/>
    <property type="project" value="InterPro"/>
</dbReference>
<keyword evidence="9" id="KW-1185">Reference proteome</keyword>
<dbReference type="KEGG" id="hoh:Hoch_4845"/>
<dbReference type="EC" id="4.2.2.n1" evidence="2"/>
<evidence type="ECO:0000313" key="8">
    <source>
        <dbReference type="EMBL" id="ACY17334.1"/>
    </source>
</evidence>
<evidence type="ECO:0000256" key="5">
    <source>
        <dbReference type="ARBA" id="ARBA00030918"/>
    </source>
</evidence>
<dbReference type="HOGENOM" id="CLU_037751_0_1_7"/>
<dbReference type="eggNOG" id="COG2821">
    <property type="taxonomic scope" value="Bacteria"/>
</dbReference>
<protein>
    <recommendedName>
        <fullName evidence="2">peptidoglycan lytic exotransglycosylase</fullName>
        <ecNumber evidence="2">4.2.2.n1</ecNumber>
    </recommendedName>
    <alternativeName>
        <fullName evidence="5">Murein hydrolase A</fullName>
    </alternativeName>
</protein>
<dbReference type="CDD" id="cd14485">
    <property type="entry name" value="mltA_like_LT_A"/>
    <property type="match status" value="1"/>
</dbReference>
<dbReference type="InterPro" id="IPR010611">
    <property type="entry name" value="3D_dom"/>
</dbReference>
<feature type="region of interest" description="Disordered" evidence="6">
    <location>
        <begin position="44"/>
        <end position="111"/>
    </location>
</feature>
<sequence length="475" mass="51076">MSPLPLVPLSSSTSAACRDPLSARRWPLALSALAAAALLGSACGGPGASAPPPRAATPMVAAPAECPTPAEPADAEDATSAEDAHSEAQAQADAAAQAAEAAQAEEDQPELSLEPVAFADIPGWQQDRVDQAMPALLRSCGRLDRLPLQRPVGPGALAGTVATWRPICKAARRVPAGDADAARRFFRAHFAAYLAGDRGDPAGRFTGYYEAHMRGAEKPGGRYRYPIYKRPPELVMVELNDFYPRPKPRRVAGRVVDGRLKPYYTRAQISRGALAGRDLELFWVDDPVDALFAQIQGSGIVELPDGSEVRVGYAGKNGHAYTAIGRELLREGAITREEMSMQAIRAWFDANPGRTQEMINRNRAFVFFEREQRDGAIGAQGVVLTPERSVAVDPYYIPLSSPIFIDTEVPDPDAPGQTMPFRQLVIAQDTGGAIRGPVRGDIFWGAGERAFAIAGQLKGRGRYHILLPRAVAPKR</sequence>
<evidence type="ECO:0000256" key="2">
    <source>
        <dbReference type="ARBA" id="ARBA00012587"/>
    </source>
</evidence>
<dbReference type="Pfam" id="PF06725">
    <property type="entry name" value="3D"/>
    <property type="match status" value="1"/>
</dbReference>
<evidence type="ECO:0000259" key="7">
    <source>
        <dbReference type="SMART" id="SM00925"/>
    </source>
</evidence>
<dbReference type="CDD" id="cd14668">
    <property type="entry name" value="mlta_B"/>
    <property type="match status" value="1"/>
</dbReference>
<proteinExistence type="predicted"/>
<dbReference type="InterPro" id="IPR036908">
    <property type="entry name" value="RlpA-like_sf"/>
</dbReference>
<dbReference type="Pfam" id="PF03562">
    <property type="entry name" value="MltA"/>
    <property type="match status" value="1"/>
</dbReference>
<reference evidence="8 9" key="1">
    <citation type="journal article" date="2010" name="Stand. Genomic Sci.">
        <title>Complete genome sequence of Haliangium ochraceum type strain (SMP-2).</title>
        <authorList>
            <consortium name="US DOE Joint Genome Institute (JGI-PGF)"/>
            <person name="Ivanova N."/>
            <person name="Daum C."/>
            <person name="Lang E."/>
            <person name="Abt B."/>
            <person name="Kopitz M."/>
            <person name="Saunders E."/>
            <person name="Lapidus A."/>
            <person name="Lucas S."/>
            <person name="Glavina Del Rio T."/>
            <person name="Nolan M."/>
            <person name="Tice H."/>
            <person name="Copeland A."/>
            <person name="Cheng J.F."/>
            <person name="Chen F."/>
            <person name="Bruce D."/>
            <person name="Goodwin L."/>
            <person name="Pitluck S."/>
            <person name="Mavromatis K."/>
            <person name="Pati A."/>
            <person name="Mikhailova N."/>
            <person name="Chen A."/>
            <person name="Palaniappan K."/>
            <person name="Land M."/>
            <person name="Hauser L."/>
            <person name="Chang Y.J."/>
            <person name="Jeffries C.D."/>
            <person name="Detter J.C."/>
            <person name="Brettin T."/>
            <person name="Rohde M."/>
            <person name="Goker M."/>
            <person name="Bristow J."/>
            <person name="Markowitz V."/>
            <person name="Eisen J.A."/>
            <person name="Hugenholtz P."/>
            <person name="Kyrpides N.C."/>
            <person name="Klenk H.P."/>
        </authorList>
    </citation>
    <scope>NUCLEOTIDE SEQUENCE [LARGE SCALE GENOMIC DNA]</scope>
    <source>
        <strain evidence="9">DSM 14365 / CIP 107738 / JCM 11303 / AJ 13395 / SMP-2</strain>
    </source>
</reference>
<dbReference type="RefSeq" id="WP_012829932.1">
    <property type="nucleotide sequence ID" value="NC_013440.1"/>
</dbReference>
<dbReference type="PANTHER" id="PTHR30124">
    <property type="entry name" value="MEMBRANE-BOUND LYTIC MUREIN TRANSGLYCOSYLASE A"/>
    <property type="match status" value="1"/>
</dbReference>
<dbReference type="InterPro" id="IPR026044">
    <property type="entry name" value="MltA"/>
</dbReference>
<accession>D0LSW2</accession>
<dbReference type="CAZy" id="GH102">
    <property type="family name" value="Glycoside Hydrolase Family 102"/>
</dbReference>
<evidence type="ECO:0000256" key="6">
    <source>
        <dbReference type="SAM" id="MobiDB-lite"/>
    </source>
</evidence>
<dbReference type="PIRSF" id="PIRSF019422">
    <property type="entry name" value="MltA"/>
    <property type="match status" value="1"/>
</dbReference>
<name>D0LSW2_HALO1</name>
<dbReference type="Proteomes" id="UP000001880">
    <property type="component" value="Chromosome"/>
</dbReference>
<evidence type="ECO:0000256" key="3">
    <source>
        <dbReference type="ARBA" id="ARBA00023239"/>
    </source>
</evidence>
<dbReference type="AlphaFoldDB" id="D0LSW2"/>
<dbReference type="PANTHER" id="PTHR30124:SF0">
    <property type="entry name" value="MEMBRANE-BOUND LYTIC MUREIN TRANSGLYCOSYLASE A"/>
    <property type="match status" value="1"/>
</dbReference>
<dbReference type="GO" id="GO:0071555">
    <property type="term" value="P:cell wall organization"/>
    <property type="evidence" value="ECO:0007669"/>
    <property type="project" value="UniProtKB-KW"/>
</dbReference>
<feature type="domain" description="Lytic transglycosylase MltA" evidence="7">
    <location>
        <begin position="212"/>
        <end position="369"/>
    </location>
</feature>
<keyword evidence="4" id="KW-0961">Cell wall biogenesis/degradation</keyword>
<evidence type="ECO:0000256" key="1">
    <source>
        <dbReference type="ARBA" id="ARBA00001420"/>
    </source>
</evidence>
<organism evidence="8 9">
    <name type="scientific">Haliangium ochraceum (strain DSM 14365 / JCM 11303 / SMP-2)</name>
    <dbReference type="NCBI Taxonomy" id="502025"/>
    <lineage>
        <taxon>Bacteria</taxon>
        <taxon>Pseudomonadati</taxon>
        <taxon>Myxococcota</taxon>
        <taxon>Polyangia</taxon>
        <taxon>Haliangiales</taxon>
        <taxon>Kofleriaceae</taxon>
        <taxon>Haliangium</taxon>
    </lineage>
</organism>
<dbReference type="GO" id="GO:0009254">
    <property type="term" value="P:peptidoglycan turnover"/>
    <property type="evidence" value="ECO:0007669"/>
    <property type="project" value="InterPro"/>
</dbReference>
<dbReference type="GO" id="GO:0009253">
    <property type="term" value="P:peptidoglycan catabolic process"/>
    <property type="evidence" value="ECO:0007669"/>
    <property type="project" value="TreeGrafter"/>
</dbReference>
<comment type="catalytic activity">
    <reaction evidence="1">
        <text>Exolytic cleavage of the (1-&gt;4)-beta-glycosidic linkage between N-acetylmuramic acid (MurNAc) and N-acetylglucosamine (GlcNAc) residues in peptidoglycan, from either the reducing or the non-reducing ends of the peptidoglycan chains, with concomitant formation of a 1,6-anhydrobond in the MurNAc residue.</text>
        <dbReference type="EC" id="4.2.2.n1"/>
    </reaction>
</comment>
<dbReference type="GO" id="GO:0008933">
    <property type="term" value="F:peptidoglycan lytic transglycosylase activity"/>
    <property type="evidence" value="ECO:0007669"/>
    <property type="project" value="TreeGrafter"/>
</dbReference>
<dbReference type="InterPro" id="IPR005300">
    <property type="entry name" value="MltA_B"/>
</dbReference>
<dbReference type="STRING" id="502025.Hoch_4845"/>
<dbReference type="Gene3D" id="2.40.240.50">
    <property type="entry name" value="Barwin-like endoglucanases"/>
    <property type="match status" value="1"/>
</dbReference>
<dbReference type="SUPFAM" id="SSF50685">
    <property type="entry name" value="Barwin-like endoglucanases"/>
    <property type="match status" value="1"/>
</dbReference>
<feature type="compositionally biased region" description="Low complexity" evidence="6">
    <location>
        <begin position="87"/>
        <end position="102"/>
    </location>
</feature>
<dbReference type="GO" id="GO:0019867">
    <property type="term" value="C:outer membrane"/>
    <property type="evidence" value="ECO:0007669"/>
    <property type="project" value="InterPro"/>
</dbReference>
<dbReference type="SMART" id="SM00925">
    <property type="entry name" value="MltA"/>
    <property type="match status" value="1"/>
</dbReference>
<gene>
    <name evidence="8" type="ordered locus">Hoch_4845</name>
</gene>
<keyword evidence="3" id="KW-0456">Lyase</keyword>
<dbReference type="EMBL" id="CP001804">
    <property type="protein sequence ID" value="ACY17334.1"/>
    <property type="molecule type" value="Genomic_DNA"/>
</dbReference>
<feature type="compositionally biased region" description="Low complexity" evidence="6">
    <location>
        <begin position="61"/>
        <end position="72"/>
    </location>
</feature>